<dbReference type="Proteomes" id="UP000789920">
    <property type="component" value="Unassembled WGS sequence"/>
</dbReference>
<keyword evidence="2" id="KW-1185">Reference proteome</keyword>
<comment type="caution">
    <text evidence="1">The sequence shown here is derived from an EMBL/GenBank/DDBJ whole genome shotgun (WGS) entry which is preliminary data.</text>
</comment>
<dbReference type="EMBL" id="CAJVQC010022117">
    <property type="protein sequence ID" value="CAG8716541.1"/>
    <property type="molecule type" value="Genomic_DNA"/>
</dbReference>
<gene>
    <name evidence="1" type="ORF">RPERSI_LOCUS10939</name>
</gene>
<protein>
    <submittedName>
        <fullName evidence="1">27075_t:CDS:1</fullName>
    </submittedName>
</protein>
<reference evidence="1" key="1">
    <citation type="submission" date="2021-06" db="EMBL/GenBank/DDBJ databases">
        <authorList>
            <person name="Kallberg Y."/>
            <person name="Tangrot J."/>
            <person name="Rosling A."/>
        </authorList>
    </citation>
    <scope>NUCLEOTIDE SEQUENCE</scope>
    <source>
        <strain evidence="1">MA461A</strain>
    </source>
</reference>
<proteinExistence type="predicted"/>
<organism evidence="1 2">
    <name type="scientific">Racocetra persica</name>
    <dbReference type="NCBI Taxonomy" id="160502"/>
    <lineage>
        <taxon>Eukaryota</taxon>
        <taxon>Fungi</taxon>
        <taxon>Fungi incertae sedis</taxon>
        <taxon>Mucoromycota</taxon>
        <taxon>Glomeromycotina</taxon>
        <taxon>Glomeromycetes</taxon>
        <taxon>Diversisporales</taxon>
        <taxon>Gigasporaceae</taxon>
        <taxon>Racocetra</taxon>
    </lineage>
</organism>
<accession>A0ACA9PPF6</accession>
<evidence type="ECO:0000313" key="2">
    <source>
        <dbReference type="Proteomes" id="UP000789920"/>
    </source>
</evidence>
<name>A0ACA9PPF6_9GLOM</name>
<evidence type="ECO:0000313" key="1">
    <source>
        <dbReference type="EMBL" id="CAG8716541.1"/>
    </source>
</evidence>
<feature type="non-terminal residue" evidence="1">
    <location>
        <position position="1"/>
    </location>
</feature>
<sequence length="91" mass="10757">LIDIEFSLSKRWALKDNQKNRRSQDKINTQDICNELLKYVESRDIEEEDILKISTIQNWLSSYAYAFKQKATDNELELGNLEIFSCNILQI</sequence>